<evidence type="ECO:0000313" key="1">
    <source>
        <dbReference type="Proteomes" id="UP000095283"/>
    </source>
</evidence>
<accession>A0A1I7WFM0</accession>
<proteinExistence type="predicted"/>
<reference evidence="2" key="1">
    <citation type="submission" date="2016-11" db="UniProtKB">
        <authorList>
            <consortium name="WormBaseParasite"/>
        </authorList>
    </citation>
    <scope>IDENTIFICATION</scope>
</reference>
<dbReference type="Proteomes" id="UP000095283">
    <property type="component" value="Unplaced"/>
</dbReference>
<sequence>MQACLDFPFSPCADDALIPLQLGPFIYLSRHYPHGFNYCMFRNIIAFFCLTKMNERREMARTVGIEQIAVIDQNEEGERNCIAKTHNKNTNIMCNLSFVE</sequence>
<organism evidence="1 2">
    <name type="scientific">Heterorhabditis bacteriophora</name>
    <name type="common">Entomopathogenic nematode worm</name>
    <dbReference type="NCBI Taxonomy" id="37862"/>
    <lineage>
        <taxon>Eukaryota</taxon>
        <taxon>Metazoa</taxon>
        <taxon>Ecdysozoa</taxon>
        <taxon>Nematoda</taxon>
        <taxon>Chromadorea</taxon>
        <taxon>Rhabditida</taxon>
        <taxon>Rhabditina</taxon>
        <taxon>Rhabditomorpha</taxon>
        <taxon>Strongyloidea</taxon>
        <taxon>Heterorhabditidae</taxon>
        <taxon>Heterorhabditis</taxon>
    </lineage>
</organism>
<keyword evidence="1" id="KW-1185">Reference proteome</keyword>
<dbReference type="WBParaSite" id="Hba_03720">
    <property type="protein sequence ID" value="Hba_03720"/>
    <property type="gene ID" value="Hba_03720"/>
</dbReference>
<name>A0A1I7WFM0_HETBA</name>
<evidence type="ECO:0000313" key="2">
    <source>
        <dbReference type="WBParaSite" id="Hba_03720"/>
    </source>
</evidence>
<dbReference type="AlphaFoldDB" id="A0A1I7WFM0"/>
<protein>
    <submittedName>
        <fullName evidence="2">Uncharacterized protein</fullName>
    </submittedName>
</protein>